<sequence>SDLEGVRLPHDDPAVVTLLVELFTVKRVLLNSGSSANILYKLAFDQLRIPEDQLKLVKTPLIGFTGETVLPLGSIDLSVIVGLSPCQTQVQMTFLVVDTPSPYNPIIGCPGLHEMKAIVSTRHLLVKFLTRFGVRQIRGDQQATRQCYQTATKNKGRGKTLPIANVELRGEVEPERPPTR</sequence>
<accession>A0A1Q3D7B5</accession>
<dbReference type="CDD" id="cd00303">
    <property type="entry name" value="retropepsin_like"/>
    <property type="match status" value="1"/>
</dbReference>
<comment type="caution">
    <text evidence="1">The sequence shown here is derived from an EMBL/GenBank/DDBJ whole genome shotgun (WGS) entry which is preliminary data.</text>
</comment>
<organism evidence="1 2">
    <name type="scientific">Cephalotus follicularis</name>
    <name type="common">Albany pitcher plant</name>
    <dbReference type="NCBI Taxonomy" id="3775"/>
    <lineage>
        <taxon>Eukaryota</taxon>
        <taxon>Viridiplantae</taxon>
        <taxon>Streptophyta</taxon>
        <taxon>Embryophyta</taxon>
        <taxon>Tracheophyta</taxon>
        <taxon>Spermatophyta</taxon>
        <taxon>Magnoliopsida</taxon>
        <taxon>eudicotyledons</taxon>
        <taxon>Gunneridae</taxon>
        <taxon>Pentapetalae</taxon>
        <taxon>rosids</taxon>
        <taxon>fabids</taxon>
        <taxon>Oxalidales</taxon>
        <taxon>Cephalotaceae</taxon>
        <taxon>Cephalotus</taxon>
    </lineage>
</organism>
<dbReference type="EMBL" id="BDDD01004788">
    <property type="protein sequence ID" value="GAV88331.1"/>
    <property type="molecule type" value="Genomic_DNA"/>
</dbReference>
<dbReference type="OrthoDB" id="2919534at2759"/>
<proteinExistence type="predicted"/>
<dbReference type="InParanoid" id="A0A1Q3D7B5"/>
<dbReference type="InterPro" id="IPR021109">
    <property type="entry name" value="Peptidase_aspartic_dom_sf"/>
</dbReference>
<dbReference type="Proteomes" id="UP000187406">
    <property type="component" value="Unassembled WGS sequence"/>
</dbReference>
<reference evidence="2" key="1">
    <citation type="submission" date="2016-04" db="EMBL/GenBank/DDBJ databases">
        <title>Cephalotus genome sequencing.</title>
        <authorList>
            <person name="Fukushima K."/>
            <person name="Hasebe M."/>
            <person name="Fang X."/>
        </authorList>
    </citation>
    <scope>NUCLEOTIDE SEQUENCE [LARGE SCALE GENOMIC DNA]</scope>
    <source>
        <strain evidence="2">cv. St1</strain>
    </source>
</reference>
<gene>
    <name evidence="1" type="ORF">CFOL_v3_31754</name>
</gene>
<protein>
    <recommendedName>
        <fullName evidence="3">Gag-asp_proteas domain-containing protein</fullName>
    </recommendedName>
</protein>
<evidence type="ECO:0008006" key="3">
    <source>
        <dbReference type="Google" id="ProtNLM"/>
    </source>
</evidence>
<dbReference type="Gene3D" id="2.40.70.10">
    <property type="entry name" value="Acid Proteases"/>
    <property type="match status" value="1"/>
</dbReference>
<evidence type="ECO:0000313" key="1">
    <source>
        <dbReference type="EMBL" id="GAV88331.1"/>
    </source>
</evidence>
<dbReference type="PANTHER" id="PTHR33240">
    <property type="entry name" value="OS08G0508500 PROTEIN"/>
    <property type="match status" value="1"/>
</dbReference>
<keyword evidence="2" id="KW-1185">Reference proteome</keyword>
<feature type="non-terminal residue" evidence="1">
    <location>
        <position position="1"/>
    </location>
</feature>
<name>A0A1Q3D7B5_CEPFO</name>
<evidence type="ECO:0000313" key="2">
    <source>
        <dbReference type="Proteomes" id="UP000187406"/>
    </source>
</evidence>
<dbReference type="AlphaFoldDB" id="A0A1Q3D7B5"/>
<dbReference type="PANTHER" id="PTHR33240:SF15">
    <property type="entry name" value="GAG-PRO-LIKE PROTEIN"/>
    <property type="match status" value="1"/>
</dbReference>